<evidence type="ECO:0000313" key="1">
    <source>
        <dbReference type="EMBL" id="BBX16436.1"/>
    </source>
</evidence>
<dbReference type="KEGG" id="mdu:MDUV_12960"/>
<organism evidence="1 2">
    <name type="scientific">Mycolicibacterium duvalii</name>
    <dbReference type="NCBI Taxonomy" id="39688"/>
    <lineage>
        <taxon>Bacteria</taxon>
        <taxon>Bacillati</taxon>
        <taxon>Actinomycetota</taxon>
        <taxon>Actinomycetes</taxon>
        <taxon>Mycobacteriales</taxon>
        <taxon>Mycobacteriaceae</taxon>
        <taxon>Mycolicibacterium</taxon>
    </lineage>
</organism>
<evidence type="ECO:0000313" key="2">
    <source>
        <dbReference type="Proteomes" id="UP000467006"/>
    </source>
</evidence>
<sequence>MLRTSGWAGGTMIGETAMTLAPTSATPAVAYGRTDASIDGPPFGFINGDMVFHHIGRLRLGAWSANLPYLLGPT</sequence>
<keyword evidence="2" id="KW-1185">Reference proteome</keyword>
<dbReference type="Proteomes" id="UP000467006">
    <property type="component" value="Chromosome"/>
</dbReference>
<reference evidence="1 2" key="1">
    <citation type="journal article" date="2019" name="Emerg. Microbes Infect.">
        <title>Comprehensive subspecies identification of 175 nontuberculous mycobacteria species based on 7547 genomic profiles.</title>
        <authorList>
            <person name="Matsumoto Y."/>
            <person name="Kinjo T."/>
            <person name="Motooka D."/>
            <person name="Nabeya D."/>
            <person name="Jung N."/>
            <person name="Uechi K."/>
            <person name="Horii T."/>
            <person name="Iida T."/>
            <person name="Fujita J."/>
            <person name="Nakamura S."/>
        </authorList>
    </citation>
    <scope>NUCLEOTIDE SEQUENCE [LARGE SCALE GENOMIC DNA]</scope>
    <source>
        <strain evidence="1 2">JCM 6396</strain>
    </source>
</reference>
<gene>
    <name evidence="1" type="ORF">MDUV_12960</name>
</gene>
<accession>A0A7I7JX68</accession>
<name>A0A7I7JX68_9MYCO</name>
<dbReference type="EMBL" id="AP022563">
    <property type="protein sequence ID" value="BBX16436.1"/>
    <property type="molecule type" value="Genomic_DNA"/>
</dbReference>
<protein>
    <submittedName>
        <fullName evidence="1">Uncharacterized protein</fullName>
    </submittedName>
</protein>
<dbReference type="AlphaFoldDB" id="A0A7I7JX68"/>
<proteinExistence type="predicted"/>